<feature type="region of interest" description="Disordered" evidence="1">
    <location>
        <begin position="1"/>
        <end position="39"/>
    </location>
</feature>
<evidence type="ECO:0000313" key="3">
    <source>
        <dbReference type="Proteomes" id="UP001164929"/>
    </source>
</evidence>
<gene>
    <name evidence="2" type="ORF">NC653_031984</name>
</gene>
<dbReference type="EMBL" id="JAQIZT010000013">
    <property type="protein sequence ID" value="KAJ6976312.1"/>
    <property type="molecule type" value="Genomic_DNA"/>
</dbReference>
<name>A0AAD6Q280_9ROSI</name>
<evidence type="ECO:0000313" key="2">
    <source>
        <dbReference type="EMBL" id="KAJ6976312.1"/>
    </source>
</evidence>
<keyword evidence="3" id="KW-1185">Reference proteome</keyword>
<protein>
    <submittedName>
        <fullName evidence="2">Uncharacterized protein</fullName>
    </submittedName>
</protein>
<reference evidence="2" key="1">
    <citation type="journal article" date="2023" name="Mol. Ecol. Resour.">
        <title>Chromosome-level genome assembly of a triploid poplar Populus alba 'Berolinensis'.</title>
        <authorList>
            <person name="Chen S."/>
            <person name="Yu Y."/>
            <person name="Wang X."/>
            <person name="Wang S."/>
            <person name="Zhang T."/>
            <person name="Zhou Y."/>
            <person name="He R."/>
            <person name="Meng N."/>
            <person name="Wang Y."/>
            <person name="Liu W."/>
            <person name="Liu Z."/>
            <person name="Liu J."/>
            <person name="Guo Q."/>
            <person name="Huang H."/>
            <person name="Sederoff R.R."/>
            <person name="Wang G."/>
            <person name="Qu G."/>
            <person name="Chen S."/>
        </authorList>
    </citation>
    <scope>NUCLEOTIDE SEQUENCE</scope>
    <source>
        <strain evidence="2">SC-2020</strain>
    </source>
</reference>
<organism evidence="2 3">
    <name type="scientific">Populus alba x Populus x berolinensis</name>
    <dbReference type="NCBI Taxonomy" id="444605"/>
    <lineage>
        <taxon>Eukaryota</taxon>
        <taxon>Viridiplantae</taxon>
        <taxon>Streptophyta</taxon>
        <taxon>Embryophyta</taxon>
        <taxon>Tracheophyta</taxon>
        <taxon>Spermatophyta</taxon>
        <taxon>Magnoliopsida</taxon>
        <taxon>eudicotyledons</taxon>
        <taxon>Gunneridae</taxon>
        <taxon>Pentapetalae</taxon>
        <taxon>rosids</taxon>
        <taxon>fabids</taxon>
        <taxon>Malpighiales</taxon>
        <taxon>Salicaceae</taxon>
        <taxon>Saliceae</taxon>
        <taxon>Populus</taxon>
    </lineage>
</organism>
<dbReference type="AlphaFoldDB" id="A0AAD6Q280"/>
<comment type="caution">
    <text evidence="2">The sequence shown here is derived from an EMBL/GenBank/DDBJ whole genome shotgun (WGS) entry which is preliminary data.</text>
</comment>
<feature type="compositionally biased region" description="Polar residues" evidence="1">
    <location>
        <begin position="11"/>
        <end position="20"/>
    </location>
</feature>
<evidence type="ECO:0000256" key="1">
    <source>
        <dbReference type="SAM" id="MobiDB-lite"/>
    </source>
</evidence>
<dbReference type="Proteomes" id="UP001164929">
    <property type="component" value="Chromosome 13"/>
</dbReference>
<proteinExistence type="predicted"/>
<accession>A0AAD6Q280</accession>
<sequence length="39" mass="4256">MIHNMTAGGKWQTSTPTISNIPCADKDKGTDNMSVMEED</sequence>